<name>A0ABQ4S9Q2_9HYPH</name>
<comment type="caution">
    <text evidence="2">The sequence shown here is derived from an EMBL/GenBank/DDBJ whole genome shotgun (WGS) entry which is preliminary data.</text>
</comment>
<proteinExistence type="predicted"/>
<dbReference type="InterPro" id="IPR027383">
    <property type="entry name" value="Znf_put"/>
</dbReference>
<organism evidence="2 3">
    <name type="scientific">Methylobacterium isbiliense</name>
    <dbReference type="NCBI Taxonomy" id="315478"/>
    <lineage>
        <taxon>Bacteria</taxon>
        <taxon>Pseudomonadati</taxon>
        <taxon>Pseudomonadota</taxon>
        <taxon>Alphaproteobacteria</taxon>
        <taxon>Hyphomicrobiales</taxon>
        <taxon>Methylobacteriaceae</taxon>
        <taxon>Methylobacterium</taxon>
    </lineage>
</organism>
<feature type="domain" description="Putative zinc-finger" evidence="1">
    <location>
        <begin position="3"/>
        <end position="37"/>
    </location>
</feature>
<evidence type="ECO:0000313" key="2">
    <source>
        <dbReference type="EMBL" id="GJD98502.1"/>
    </source>
</evidence>
<reference evidence="2" key="1">
    <citation type="journal article" date="2021" name="Front. Microbiol.">
        <title>Comprehensive Comparative Genomics and Phenotyping of Methylobacterium Species.</title>
        <authorList>
            <person name="Alessa O."/>
            <person name="Ogura Y."/>
            <person name="Fujitani Y."/>
            <person name="Takami H."/>
            <person name="Hayashi T."/>
            <person name="Sahin N."/>
            <person name="Tani A."/>
        </authorList>
    </citation>
    <scope>NUCLEOTIDE SEQUENCE</scope>
    <source>
        <strain evidence="2">DSM 17168</strain>
    </source>
</reference>
<protein>
    <recommendedName>
        <fullName evidence="1">Putative zinc-finger domain-containing protein</fullName>
    </recommendedName>
</protein>
<dbReference type="EMBL" id="BPQQ01000004">
    <property type="protein sequence ID" value="GJD98502.1"/>
    <property type="molecule type" value="Genomic_DNA"/>
</dbReference>
<keyword evidence="3" id="KW-1185">Reference proteome</keyword>
<evidence type="ECO:0000259" key="1">
    <source>
        <dbReference type="Pfam" id="PF13490"/>
    </source>
</evidence>
<evidence type="ECO:0000313" key="3">
    <source>
        <dbReference type="Proteomes" id="UP001055153"/>
    </source>
</evidence>
<reference evidence="2" key="2">
    <citation type="submission" date="2021-08" db="EMBL/GenBank/DDBJ databases">
        <authorList>
            <person name="Tani A."/>
            <person name="Ola A."/>
            <person name="Ogura Y."/>
            <person name="Katsura K."/>
            <person name="Hayashi T."/>
        </authorList>
    </citation>
    <scope>NUCLEOTIDE SEQUENCE</scope>
    <source>
        <strain evidence="2">DSM 17168</strain>
    </source>
</reference>
<dbReference type="InterPro" id="IPR041916">
    <property type="entry name" value="Anti_sigma_zinc_sf"/>
</dbReference>
<gene>
    <name evidence="2" type="ORF">GMJLKIPL_0413</name>
</gene>
<dbReference type="Proteomes" id="UP001055153">
    <property type="component" value="Unassembled WGS sequence"/>
</dbReference>
<sequence>MKCREAAEHASALLDHDLDLTLRARLRLHLAACAPCRRFAEQVRATRDLLRGAPAPAPDPGREDAVVAALLRGKPEPDDGP</sequence>
<accession>A0ABQ4S9Q2</accession>
<dbReference type="Gene3D" id="1.10.10.1320">
    <property type="entry name" value="Anti-sigma factor, zinc-finger domain"/>
    <property type="match status" value="1"/>
</dbReference>
<dbReference type="RefSeq" id="WP_238233456.1">
    <property type="nucleotide sequence ID" value="NZ_BPQQ01000004.1"/>
</dbReference>
<dbReference type="Pfam" id="PF13490">
    <property type="entry name" value="zf-HC2"/>
    <property type="match status" value="1"/>
</dbReference>